<reference evidence="2 3" key="1">
    <citation type="submission" date="2020-10" db="EMBL/GenBank/DDBJ databases">
        <title>Connecting structure to function with the recovery of over 1000 high-quality activated sludge metagenome-assembled genomes encoding full-length rRNA genes using long-read sequencing.</title>
        <authorList>
            <person name="Singleton C.M."/>
            <person name="Petriglieri F."/>
            <person name="Kristensen J.M."/>
            <person name="Kirkegaard R.H."/>
            <person name="Michaelsen T.Y."/>
            <person name="Andersen M.H."/>
            <person name="Karst S.M."/>
            <person name="Dueholm M.S."/>
            <person name="Nielsen P.H."/>
            <person name="Albertsen M."/>
        </authorList>
    </citation>
    <scope>NUCLEOTIDE SEQUENCE [LARGE SCALE GENOMIC DNA]</scope>
    <source>
        <strain evidence="2">OdNE_18-Q3-R46-58_MAXAC.008</strain>
    </source>
</reference>
<evidence type="ECO:0000256" key="1">
    <source>
        <dbReference type="SAM" id="MobiDB-lite"/>
    </source>
</evidence>
<proteinExistence type="predicted"/>
<evidence type="ECO:0000313" key="3">
    <source>
        <dbReference type="Proteomes" id="UP000709959"/>
    </source>
</evidence>
<name>A0A936F320_9BACT</name>
<feature type="compositionally biased region" description="Low complexity" evidence="1">
    <location>
        <begin position="114"/>
        <end position="124"/>
    </location>
</feature>
<feature type="compositionally biased region" description="Polar residues" evidence="1">
    <location>
        <begin position="239"/>
        <end position="249"/>
    </location>
</feature>
<feature type="region of interest" description="Disordered" evidence="1">
    <location>
        <begin position="94"/>
        <end position="249"/>
    </location>
</feature>
<gene>
    <name evidence="2" type="ORF">IPN91_11355</name>
</gene>
<protein>
    <submittedName>
        <fullName evidence="2">Twin-arginine translocation signal domain-containing protein</fullName>
    </submittedName>
</protein>
<evidence type="ECO:0000313" key="2">
    <source>
        <dbReference type="EMBL" id="MBK8573219.1"/>
    </source>
</evidence>
<dbReference type="InterPro" id="IPR019546">
    <property type="entry name" value="TAT_signal_bac_arc"/>
</dbReference>
<dbReference type="Proteomes" id="UP000709959">
    <property type="component" value="Unassembled WGS sequence"/>
</dbReference>
<sequence>MPQFWRTLEERVELQRPARRPTTKVPPGAVPAGFDDVHGLPIQSGFSRRDFLGLVSATAALAATVACDRKGQGTVVPYSKRPVEVTPGVPSYYASATNEGSRTLPCANGEDPRGAPSTSRATTSTRRKGGTQPDLADVLRLYDPDRLRAPRPVGGPPAWSSRGPAAQVRKSAKSSGKSVLRSPAPWSHSSRKAPAGGPESRHCPPGSTWPSEPAMGCGRGGRQGQPGQAVDPAAPARQPRSSSPWVPTS</sequence>
<dbReference type="NCBIfam" id="TIGR01409">
    <property type="entry name" value="TAT_signal_seq"/>
    <property type="match status" value="1"/>
</dbReference>
<dbReference type="EMBL" id="JADKCH010000014">
    <property type="protein sequence ID" value="MBK8573219.1"/>
    <property type="molecule type" value="Genomic_DNA"/>
</dbReference>
<organism evidence="2 3">
    <name type="scientific">Candidatus Geothrix odensensis</name>
    <dbReference type="NCBI Taxonomy" id="2954440"/>
    <lineage>
        <taxon>Bacteria</taxon>
        <taxon>Pseudomonadati</taxon>
        <taxon>Acidobacteriota</taxon>
        <taxon>Holophagae</taxon>
        <taxon>Holophagales</taxon>
        <taxon>Holophagaceae</taxon>
        <taxon>Geothrix</taxon>
    </lineage>
</organism>
<dbReference type="AlphaFoldDB" id="A0A936F320"/>
<accession>A0A936F320</accession>
<comment type="caution">
    <text evidence="2">The sequence shown here is derived from an EMBL/GenBank/DDBJ whole genome shotgun (WGS) entry which is preliminary data.</text>
</comment>